<evidence type="ECO:0008006" key="3">
    <source>
        <dbReference type="Google" id="ProtNLM"/>
    </source>
</evidence>
<sequence length="155" mass="16991">MRGRVRVRARVPIQVLLSWTLTACILSGCTWWPPPGSGGMAERHRPDRPKCTGCLRPPDPTWQELDTQRQLAQGHLETLVLRGAQWCLPGQVAAARDLQTRIVRELFGGLPLDAANDLIVARARLAELERRLDYIQGSGACMTAGTAGAPYPVAE</sequence>
<name>A0A2K8UAL5_9GAMM</name>
<organism evidence="1 2">
    <name type="scientific">Candidatus Thiodictyon syntrophicum</name>
    <dbReference type="NCBI Taxonomy" id="1166950"/>
    <lineage>
        <taxon>Bacteria</taxon>
        <taxon>Pseudomonadati</taxon>
        <taxon>Pseudomonadota</taxon>
        <taxon>Gammaproteobacteria</taxon>
        <taxon>Chromatiales</taxon>
        <taxon>Chromatiaceae</taxon>
        <taxon>Thiodictyon</taxon>
    </lineage>
</organism>
<dbReference type="PROSITE" id="PS51257">
    <property type="entry name" value="PROKAR_LIPOPROTEIN"/>
    <property type="match status" value="1"/>
</dbReference>
<dbReference type="AlphaFoldDB" id="A0A2K8UAL5"/>
<evidence type="ECO:0000313" key="2">
    <source>
        <dbReference type="Proteomes" id="UP000232638"/>
    </source>
</evidence>
<gene>
    <name evidence="1" type="ORF">THSYN_16920</name>
</gene>
<dbReference type="RefSeq" id="WP_100920186.1">
    <property type="nucleotide sequence ID" value="NZ_CP020370.1"/>
</dbReference>
<dbReference type="OrthoDB" id="5587802at2"/>
<proteinExistence type="predicted"/>
<reference evidence="1 2" key="1">
    <citation type="submission" date="2017-03" db="EMBL/GenBank/DDBJ databases">
        <title>Complete genome sequence of Candidatus 'Thiodictyon syntrophicum' sp. nov. strain Cad16T, a photolithoautotroph purple sulfur bacterium isolated from an alpine meromictic lake.</title>
        <authorList>
            <person name="Luedin S.M."/>
            <person name="Pothier J.F."/>
            <person name="Danza F."/>
            <person name="Storelli N."/>
            <person name="Wittwer M."/>
            <person name="Tonolla M."/>
        </authorList>
    </citation>
    <scope>NUCLEOTIDE SEQUENCE [LARGE SCALE GENOMIC DNA]</scope>
    <source>
        <strain evidence="1 2">Cad16T</strain>
    </source>
</reference>
<dbReference type="KEGG" id="tsy:THSYN_16920"/>
<dbReference type="Proteomes" id="UP000232638">
    <property type="component" value="Chromosome"/>
</dbReference>
<evidence type="ECO:0000313" key="1">
    <source>
        <dbReference type="EMBL" id="AUB82459.1"/>
    </source>
</evidence>
<accession>A0A2K8UAL5</accession>
<protein>
    <recommendedName>
        <fullName evidence="3">Lipoprotein</fullName>
    </recommendedName>
</protein>
<keyword evidence="2" id="KW-1185">Reference proteome</keyword>
<dbReference type="EMBL" id="CP020370">
    <property type="protein sequence ID" value="AUB82459.1"/>
    <property type="molecule type" value="Genomic_DNA"/>
</dbReference>